<comment type="caution">
    <text evidence="1">The sequence shown here is derived from an EMBL/GenBank/DDBJ whole genome shotgun (WGS) entry which is preliminary data.</text>
</comment>
<organism evidence="1 2">
    <name type="scientific">Jejuia pallidilutea</name>
    <dbReference type="NCBI Taxonomy" id="504487"/>
    <lineage>
        <taxon>Bacteria</taxon>
        <taxon>Pseudomonadati</taxon>
        <taxon>Bacteroidota</taxon>
        <taxon>Flavobacteriia</taxon>
        <taxon>Flavobacteriales</taxon>
        <taxon>Flavobacteriaceae</taxon>
        <taxon>Jejuia</taxon>
    </lineage>
</organism>
<protein>
    <submittedName>
        <fullName evidence="1">Uncharacterized protein</fullName>
    </submittedName>
</protein>
<evidence type="ECO:0000313" key="1">
    <source>
        <dbReference type="EMBL" id="GAL65180.1"/>
    </source>
</evidence>
<dbReference type="EMBL" id="BBNR01000001">
    <property type="protein sequence ID" value="GAL65180.1"/>
    <property type="molecule type" value="Genomic_DNA"/>
</dbReference>
<dbReference type="AlphaFoldDB" id="A0A090VK96"/>
<proteinExistence type="predicted"/>
<dbReference type="Proteomes" id="UP000029641">
    <property type="component" value="Unassembled WGS sequence"/>
</dbReference>
<evidence type="ECO:0000313" key="2">
    <source>
        <dbReference type="Proteomes" id="UP000029641"/>
    </source>
</evidence>
<reference evidence="1 2" key="1">
    <citation type="journal article" date="2014" name="Genome Announc.">
        <title>Draft Genome Sequence of Marine Flavobacterium Jejuia pallidilutea Strain 11shimoA1 and Pigmentation Mutants.</title>
        <authorList>
            <person name="Takatani N."/>
            <person name="Nakanishi M."/>
            <person name="Meirelles P."/>
            <person name="Mino S."/>
            <person name="Suda W."/>
            <person name="Oshima K."/>
            <person name="Hattori M."/>
            <person name="Ohkuma M."/>
            <person name="Hosokawa M."/>
            <person name="Miyashita K."/>
            <person name="Thompson F.L."/>
            <person name="Niwa A."/>
            <person name="Sawabe T."/>
            <person name="Sawabe T."/>
        </authorList>
    </citation>
    <scope>NUCLEOTIDE SEQUENCE [LARGE SCALE GENOMIC DNA]</scope>
    <source>
        <strain evidence="1 2">JCM 19301</strain>
    </source>
</reference>
<sequence length="39" mass="4682">MFVNKLYKSIFDFLKIRLTSETITILLKIVVLIKWINII</sequence>
<accession>A0A090VK96</accession>
<gene>
    <name evidence="1" type="ORF">JCM19301_3640</name>
</gene>
<name>A0A090VK96_9FLAO</name>